<dbReference type="Gene3D" id="3.20.20.70">
    <property type="entry name" value="Aldolase class I"/>
    <property type="match status" value="1"/>
</dbReference>
<dbReference type="RefSeq" id="WP_145269643.1">
    <property type="nucleotide sequence ID" value="NZ_CP036426.1"/>
</dbReference>
<dbReference type="InterPro" id="IPR001155">
    <property type="entry name" value="OxRdtase_FMN_N"/>
</dbReference>
<feature type="domain" description="NADH:flavin oxidoreductase/NADH oxidase N-terminal" evidence="4">
    <location>
        <begin position="7"/>
        <end position="333"/>
    </location>
</feature>
<protein>
    <submittedName>
        <fullName evidence="5">N-ethylmaleimide reductase</fullName>
        <ecNumber evidence="5">1.-.-.-</ecNumber>
    </submittedName>
</protein>
<gene>
    <name evidence="5" type="primary">nemA_2</name>
    <name evidence="5" type="ORF">ElP_25090</name>
</gene>
<dbReference type="GO" id="GO:0010181">
    <property type="term" value="F:FMN binding"/>
    <property type="evidence" value="ECO:0007669"/>
    <property type="project" value="InterPro"/>
</dbReference>
<keyword evidence="3 5" id="KW-0560">Oxidoreductase</keyword>
<dbReference type="OrthoDB" id="9772736at2"/>
<dbReference type="EC" id="1.-.-.-" evidence="5"/>
<comment type="cofactor">
    <cofactor evidence="1">
        <name>FMN</name>
        <dbReference type="ChEBI" id="CHEBI:58210"/>
    </cofactor>
</comment>
<dbReference type="PANTHER" id="PTHR22893:SF91">
    <property type="entry name" value="NADPH DEHYDROGENASE 2-RELATED"/>
    <property type="match status" value="1"/>
</dbReference>
<name>A0A518H1B2_9BACT</name>
<dbReference type="KEGG" id="tpla:ElP_25090"/>
<dbReference type="Proteomes" id="UP000317835">
    <property type="component" value="Chromosome"/>
</dbReference>
<reference evidence="5 6" key="1">
    <citation type="submission" date="2019-02" db="EMBL/GenBank/DDBJ databases">
        <title>Deep-cultivation of Planctomycetes and their phenomic and genomic characterization uncovers novel biology.</title>
        <authorList>
            <person name="Wiegand S."/>
            <person name="Jogler M."/>
            <person name="Boedeker C."/>
            <person name="Pinto D."/>
            <person name="Vollmers J."/>
            <person name="Rivas-Marin E."/>
            <person name="Kohn T."/>
            <person name="Peeters S.H."/>
            <person name="Heuer A."/>
            <person name="Rast P."/>
            <person name="Oberbeckmann S."/>
            <person name="Bunk B."/>
            <person name="Jeske O."/>
            <person name="Meyerdierks A."/>
            <person name="Storesund J.E."/>
            <person name="Kallscheuer N."/>
            <person name="Luecker S."/>
            <person name="Lage O.M."/>
            <person name="Pohl T."/>
            <person name="Merkel B.J."/>
            <person name="Hornburger P."/>
            <person name="Mueller R.-W."/>
            <person name="Bruemmer F."/>
            <person name="Labrenz M."/>
            <person name="Spormann A.M."/>
            <person name="Op den Camp H."/>
            <person name="Overmann J."/>
            <person name="Amann R."/>
            <person name="Jetten M.S.M."/>
            <person name="Mascher T."/>
            <person name="Medema M.H."/>
            <person name="Devos D.P."/>
            <person name="Kaster A.-K."/>
            <person name="Ovreas L."/>
            <person name="Rohde M."/>
            <person name="Galperin M.Y."/>
            <person name="Jogler C."/>
        </authorList>
    </citation>
    <scope>NUCLEOTIDE SEQUENCE [LARGE SCALE GENOMIC DNA]</scope>
    <source>
        <strain evidence="5 6">ElP</strain>
    </source>
</reference>
<dbReference type="GO" id="GO:0005829">
    <property type="term" value="C:cytosol"/>
    <property type="evidence" value="ECO:0007669"/>
    <property type="project" value="UniProtKB-ARBA"/>
</dbReference>
<organism evidence="5 6">
    <name type="scientific">Tautonia plasticadhaerens</name>
    <dbReference type="NCBI Taxonomy" id="2527974"/>
    <lineage>
        <taxon>Bacteria</taxon>
        <taxon>Pseudomonadati</taxon>
        <taxon>Planctomycetota</taxon>
        <taxon>Planctomycetia</taxon>
        <taxon>Isosphaerales</taxon>
        <taxon>Isosphaeraceae</taxon>
        <taxon>Tautonia</taxon>
    </lineage>
</organism>
<evidence type="ECO:0000259" key="4">
    <source>
        <dbReference type="Pfam" id="PF00724"/>
    </source>
</evidence>
<dbReference type="InterPro" id="IPR013785">
    <property type="entry name" value="Aldolase_TIM"/>
</dbReference>
<comment type="similarity">
    <text evidence="2">Belongs to the NADH:flavin oxidoreductase/NADH oxidase family.</text>
</comment>
<evidence type="ECO:0000256" key="2">
    <source>
        <dbReference type="ARBA" id="ARBA00005979"/>
    </source>
</evidence>
<dbReference type="GO" id="GO:0016628">
    <property type="term" value="F:oxidoreductase activity, acting on the CH-CH group of donors, NAD or NADP as acceptor"/>
    <property type="evidence" value="ECO:0007669"/>
    <property type="project" value="UniProtKB-ARBA"/>
</dbReference>
<dbReference type="Pfam" id="PF00724">
    <property type="entry name" value="Oxidored_FMN"/>
    <property type="match status" value="1"/>
</dbReference>
<dbReference type="FunFam" id="3.20.20.70:FF:000059">
    <property type="entry name" value="N-ethylmaleimide reductase, FMN-linked"/>
    <property type="match status" value="1"/>
</dbReference>
<evidence type="ECO:0000313" key="5">
    <source>
        <dbReference type="EMBL" id="QDV34618.1"/>
    </source>
</evidence>
<keyword evidence="6" id="KW-1185">Reference proteome</keyword>
<evidence type="ECO:0000313" key="6">
    <source>
        <dbReference type="Proteomes" id="UP000317835"/>
    </source>
</evidence>
<dbReference type="PANTHER" id="PTHR22893">
    <property type="entry name" value="NADH OXIDOREDUCTASE-RELATED"/>
    <property type="match status" value="1"/>
</dbReference>
<dbReference type="CDD" id="cd02933">
    <property type="entry name" value="OYE_like_FMN"/>
    <property type="match status" value="1"/>
</dbReference>
<evidence type="ECO:0000256" key="3">
    <source>
        <dbReference type="ARBA" id="ARBA00023002"/>
    </source>
</evidence>
<accession>A0A518H1B2</accession>
<dbReference type="AlphaFoldDB" id="A0A518H1B2"/>
<dbReference type="SUPFAM" id="SSF51395">
    <property type="entry name" value="FMN-linked oxidoreductases"/>
    <property type="match status" value="1"/>
</dbReference>
<proteinExistence type="inferred from homology"/>
<sequence>MGERPGLFTPVRVGPLELPNRIVMSPMTRIRADEGCAPGERMVRYYAQRASAGLIITEGTHPSPMGRGYTSPPGLHTEEQAAGWRRVTDAVHAAGGRIFVQLMHAGRVSHSSLLPGHALPVAPSAVAVSGEIHTFGGKVPFETPRPLETAEIPAVVGEYRRAAELSIAAGFDGVELHAATGYLPNQFQVTGSNRRTDAYGGSPEGRTRFTLEVVEALCEVRSADRVGIKVAPGFTVNDTFDDDPAETYTHLARRLDPLGLAYFHVGYDSGYSRGTAPPFNPVDLLRSAYTGTLLAVGGFTRASGQEAIEAGRADLIVYGRPFIANPDLVERFRLDAPLVTGDVRTFYGGDDHGYTDYPTLAEQGWSRENP</sequence>
<dbReference type="InterPro" id="IPR045247">
    <property type="entry name" value="Oye-like"/>
</dbReference>
<dbReference type="EMBL" id="CP036426">
    <property type="protein sequence ID" value="QDV34618.1"/>
    <property type="molecule type" value="Genomic_DNA"/>
</dbReference>
<evidence type="ECO:0000256" key="1">
    <source>
        <dbReference type="ARBA" id="ARBA00001917"/>
    </source>
</evidence>